<dbReference type="InterPro" id="IPR050602">
    <property type="entry name" value="Malonyl-ACP_OMT"/>
</dbReference>
<dbReference type="GO" id="GO:0032981">
    <property type="term" value="P:mitochondrial respiratory chain complex I assembly"/>
    <property type="evidence" value="ECO:0007669"/>
    <property type="project" value="TreeGrafter"/>
</dbReference>
<dbReference type="InterPro" id="IPR029063">
    <property type="entry name" value="SAM-dependent_MTases_sf"/>
</dbReference>
<evidence type="ECO:0000256" key="2">
    <source>
        <dbReference type="ARBA" id="ARBA00022679"/>
    </source>
</evidence>
<reference evidence="5" key="2">
    <citation type="submission" date="2008-08" db="EMBL/GenBank/DDBJ databases">
        <authorList>
            <consortium name="Diatom Consortium"/>
            <person name="Grigoriev I."/>
            <person name="Grimwood J."/>
            <person name="Kuo A."/>
            <person name="Otillar R.P."/>
            <person name="Salamov A."/>
            <person name="Detter J.C."/>
            <person name="Lindquist E."/>
            <person name="Shapiro H."/>
            <person name="Lucas S."/>
            <person name="Glavina del Rio T."/>
            <person name="Pitluck S."/>
            <person name="Rokhsar D."/>
            <person name="Bowler C."/>
        </authorList>
    </citation>
    <scope>GENOME REANNOTATION</scope>
    <source>
        <strain evidence="5">CCAP 1055/1</strain>
    </source>
</reference>
<gene>
    <name evidence="4" type="ORF">PHATRDRAFT_11990</name>
</gene>
<evidence type="ECO:0000256" key="1">
    <source>
        <dbReference type="ARBA" id="ARBA00022603"/>
    </source>
</evidence>
<dbReference type="GO" id="GO:0032259">
    <property type="term" value="P:methylation"/>
    <property type="evidence" value="ECO:0007669"/>
    <property type="project" value="UniProtKB-KW"/>
</dbReference>
<evidence type="ECO:0000313" key="4">
    <source>
        <dbReference type="EMBL" id="EEC48918.1"/>
    </source>
</evidence>
<feature type="domain" description="Methyltransferase type 11" evidence="3">
    <location>
        <begin position="71"/>
        <end position="171"/>
    </location>
</feature>
<name>B7FYG9_PHATC</name>
<dbReference type="PANTHER" id="PTHR13090">
    <property type="entry name" value="ARGININE-HYDROXYLASE NDUFAF5, MITOCHONDRIAL"/>
    <property type="match status" value="1"/>
</dbReference>
<dbReference type="GO" id="GO:0005739">
    <property type="term" value="C:mitochondrion"/>
    <property type="evidence" value="ECO:0007669"/>
    <property type="project" value="TreeGrafter"/>
</dbReference>
<dbReference type="HOGENOM" id="CLU_046586_0_0_1"/>
<dbReference type="OrthoDB" id="16816at2759"/>
<keyword evidence="2" id="KW-0808">Transferase</keyword>
<dbReference type="PANTHER" id="PTHR13090:SF1">
    <property type="entry name" value="ARGININE-HYDROXYLASE NDUFAF5, MITOCHONDRIAL"/>
    <property type="match status" value="1"/>
</dbReference>
<dbReference type="KEGG" id="pti:PHATRDRAFT_11990"/>
<accession>B7FYG9</accession>
<dbReference type="AlphaFoldDB" id="B7FYG9"/>
<sequence length="330" mass="36421">DGSQNAEASATHAFDRGFKRLQRNNAARMQQSWRNASDDAANYDYVREEIASRLIDRLDDIKRDEGFPLALDVGSGPGYVYKAIWGVGGVRKLVQLDSAGEMLYRDADLLVPGSERCDSYRLELDEEAILPFPDGTFDLVISSTSMHWVNQLPKLFKEIRRVLKPDGCFMFAMIGGTTLPELRAAMVMAEIEREGGVSPHVGPFVELSDVGALLQRAGFALPTIDVDSMKIAFPNAAVLMEHLQRMGESNACIKRRERIGLDTFLATACLYDEMFPLEGHDDGGEPAVEASVQVIYAIGWTPHVSQPAPLERGTATHKVGDIVEKHQTNP</sequence>
<dbReference type="Pfam" id="PF08241">
    <property type="entry name" value="Methyltransf_11"/>
    <property type="match status" value="1"/>
</dbReference>
<proteinExistence type="predicted"/>
<dbReference type="Gene3D" id="3.40.50.150">
    <property type="entry name" value="Vaccinia Virus protein VP39"/>
    <property type="match status" value="1"/>
</dbReference>
<dbReference type="InParanoid" id="B7FYG9"/>
<dbReference type="EMBL" id="CM000610">
    <property type="protein sequence ID" value="EEC48918.1"/>
    <property type="molecule type" value="Genomic_DNA"/>
</dbReference>
<dbReference type="RefSeq" id="XP_002179932.1">
    <property type="nucleotide sequence ID" value="XM_002179896.1"/>
</dbReference>
<keyword evidence="5" id="KW-1185">Reference proteome</keyword>
<dbReference type="InterPro" id="IPR013216">
    <property type="entry name" value="Methyltransf_11"/>
</dbReference>
<dbReference type="PaxDb" id="2850-Phatr11990"/>
<dbReference type="eggNOG" id="KOG2940">
    <property type="taxonomic scope" value="Eukaryota"/>
</dbReference>
<evidence type="ECO:0000313" key="5">
    <source>
        <dbReference type="Proteomes" id="UP000000759"/>
    </source>
</evidence>
<protein>
    <recommendedName>
        <fullName evidence="3">Methyltransferase type 11 domain-containing protein</fullName>
    </recommendedName>
</protein>
<dbReference type="GO" id="GO:0008757">
    <property type="term" value="F:S-adenosylmethionine-dependent methyltransferase activity"/>
    <property type="evidence" value="ECO:0007669"/>
    <property type="project" value="InterPro"/>
</dbReference>
<dbReference type="Proteomes" id="UP000000759">
    <property type="component" value="Chromosome 7"/>
</dbReference>
<dbReference type="CDD" id="cd02440">
    <property type="entry name" value="AdoMet_MTases"/>
    <property type="match status" value="1"/>
</dbReference>
<evidence type="ECO:0000259" key="3">
    <source>
        <dbReference type="Pfam" id="PF08241"/>
    </source>
</evidence>
<dbReference type="STRING" id="556484.B7FYG9"/>
<dbReference type="GeneID" id="7200454"/>
<keyword evidence="1" id="KW-0489">Methyltransferase</keyword>
<organism evidence="4 5">
    <name type="scientific">Phaeodactylum tricornutum (strain CCAP 1055/1)</name>
    <dbReference type="NCBI Taxonomy" id="556484"/>
    <lineage>
        <taxon>Eukaryota</taxon>
        <taxon>Sar</taxon>
        <taxon>Stramenopiles</taxon>
        <taxon>Ochrophyta</taxon>
        <taxon>Bacillariophyta</taxon>
        <taxon>Bacillariophyceae</taxon>
        <taxon>Bacillariophycidae</taxon>
        <taxon>Naviculales</taxon>
        <taxon>Phaeodactylaceae</taxon>
        <taxon>Phaeodactylum</taxon>
    </lineage>
</organism>
<reference evidence="4 5" key="1">
    <citation type="journal article" date="2008" name="Nature">
        <title>The Phaeodactylum genome reveals the evolutionary history of diatom genomes.</title>
        <authorList>
            <person name="Bowler C."/>
            <person name="Allen A.E."/>
            <person name="Badger J.H."/>
            <person name="Grimwood J."/>
            <person name="Jabbari K."/>
            <person name="Kuo A."/>
            <person name="Maheswari U."/>
            <person name="Martens C."/>
            <person name="Maumus F."/>
            <person name="Otillar R.P."/>
            <person name="Rayko E."/>
            <person name="Salamov A."/>
            <person name="Vandepoele K."/>
            <person name="Beszteri B."/>
            <person name="Gruber A."/>
            <person name="Heijde M."/>
            <person name="Katinka M."/>
            <person name="Mock T."/>
            <person name="Valentin K."/>
            <person name="Verret F."/>
            <person name="Berges J.A."/>
            <person name="Brownlee C."/>
            <person name="Cadoret J.P."/>
            <person name="Chiovitti A."/>
            <person name="Choi C.J."/>
            <person name="Coesel S."/>
            <person name="De Martino A."/>
            <person name="Detter J.C."/>
            <person name="Durkin C."/>
            <person name="Falciatore A."/>
            <person name="Fournet J."/>
            <person name="Haruta M."/>
            <person name="Huysman M.J."/>
            <person name="Jenkins B.D."/>
            <person name="Jiroutova K."/>
            <person name="Jorgensen R.E."/>
            <person name="Joubert Y."/>
            <person name="Kaplan A."/>
            <person name="Kroger N."/>
            <person name="Kroth P.G."/>
            <person name="La Roche J."/>
            <person name="Lindquist E."/>
            <person name="Lommer M."/>
            <person name="Martin-Jezequel V."/>
            <person name="Lopez P.J."/>
            <person name="Lucas S."/>
            <person name="Mangogna M."/>
            <person name="McGinnis K."/>
            <person name="Medlin L.K."/>
            <person name="Montsant A."/>
            <person name="Oudot-Le Secq M.P."/>
            <person name="Napoli C."/>
            <person name="Obornik M."/>
            <person name="Parker M.S."/>
            <person name="Petit J.L."/>
            <person name="Porcel B.M."/>
            <person name="Poulsen N."/>
            <person name="Robison M."/>
            <person name="Rychlewski L."/>
            <person name="Rynearson T.A."/>
            <person name="Schmutz J."/>
            <person name="Shapiro H."/>
            <person name="Siaut M."/>
            <person name="Stanley M."/>
            <person name="Sussman M.R."/>
            <person name="Taylor A.R."/>
            <person name="Vardi A."/>
            <person name="von Dassow P."/>
            <person name="Vyverman W."/>
            <person name="Willis A."/>
            <person name="Wyrwicz L.S."/>
            <person name="Rokhsar D.S."/>
            <person name="Weissenbach J."/>
            <person name="Armbrust E.V."/>
            <person name="Green B.R."/>
            <person name="Van de Peer Y."/>
            <person name="Grigoriev I.V."/>
        </authorList>
    </citation>
    <scope>NUCLEOTIDE SEQUENCE [LARGE SCALE GENOMIC DNA]</scope>
    <source>
        <strain evidence="4 5">CCAP 1055/1</strain>
    </source>
</reference>
<feature type="non-terminal residue" evidence="4">
    <location>
        <position position="1"/>
    </location>
</feature>
<dbReference type="SUPFAM" id="SSF53335">
    <property type="entry name" value="S-adenosyl-L-methionine-dependent methyltransferases"/>
    <property type="match status" value="1"/>
</dbReference>